<sequence length="329" mass="36587">MLTWMSTGDDMAKDNTPARENLLSTRSLRYLHEIDLHGGVRAAADALAINGSVISRQVAQLERDHGVVLLERRGRHAVLTEIGLSLVEHFRESSRRDADMLAQLEDFRSLRRGRLGIGVGEGFVENLLATVLEGFSLQFPDIVVELRSGATSEIIAMVRNDDVDLGLCAGGGSDPAIRSRTFRAAQFCALVSPRHALAGERRIRFEQLRDQRLIFMPERFGAQQYLDAIIRAERLNLTPSYRCDLFSAAQAIAAAGLGVAFMSTDAARQYLEAGRLVALELEHPIAREFSSQAIRRVGRRLSPAAEFLWRHLVEAMQRRWAAVSPKQGE</sequence>
<dbReference type="InterPro" id="IPR005119">
    <property type="entry name" value="LysR_subst-bd"/>
</dbReference>
<keyword evidence="7" id="KW-1185">Reference proteome</keyword>
<reference evidence="6 7" key="2">
    <citation type="submission" date="2024-11" db="EMBL/GenBank/DDBJ databases">
        <title>Using genomics to understand microbial adaptation to soil warming.</title>
        <authorList>
            <person name="Deangelis K.M. PhD."/>
        </authorList>
    </citation>
    <scope>NUCLEOTIDE SEQUENCE [LARGE SCALE GENOMIC DNA]</scope>
    <source>
        <strain evidence="6 7">GAS97</strain>
    </source>
</reference>
<comment type="similarity">
    <text evidence="1">Belongs to the LysR transcriptional regulatory family.</text>
</comment>
<name>A0ABW8MT94_9BURK</name>
<gene>
    <name evidence="6" type="ORF">ABH943_006659</name>
</gene>
<dbReference type="EMBL" id="JBIYDN010000027">
    <property type="protein sequence ID" value="MFK4446627.1"/>
    <property type="molecule type" value="Genomic_DNA"/>
</dbReference>
<dbReference type="Pfam" id="PF00126">
    <property type="entry name" value="HTH_1"/>
    <property type="match status" value="1"/>
</dbReference>
<comment type="caution">
    <text evidence="6">The sequence shown here is derived from an EMBL/GenBank/DDBJ whole genome shotgun (WGS) entry which is preliminary data.</text>
</comment>
<keyword evidence="4" id="KW-0804">Transcription</keyword>
<evidence type="ECO:0000259" key="5">
    <source>
        <dbReference type="PROSITE" id="PS50931"/>
    </source>
</evidence>
<evidence type="ECO:0000313" key="7">
    <source>
        <dbReference type="Proteomes" id="UP001620514"/>
    </source>
</evidence>
<keyword evidence="2" id="KW-0805">Transcription regulation</keyword>
<organism evidence="6 7">
    <name type="scientific">Caballeronia udeis</name>
    <dbReference type="NCBI Taxonomy" id="1232866"/>
    <lineage>
        <taxon>Bacteria</taxon>
        <taxon>Pseudomonadati</taxon>
        <taxon>Pseudomonadota</taxon>
        <taxon>Betaproteobacteria</taxon>
        <taxon>Burkholderiales</taxon>
        <taxon>Burkholderiaceae</taxon>
        <taxon>Caballeronia</taxon>
    </lineage>
</organism>
<dbReference type="SUPFAM" id="SSF46785">
    <property type="entry name" value="Winged helix' DNA-binding domain"/>
    <property type="match status" value="1"/>
</dbReference>
<evidence type="ECO:0000313" key="6">
    <source>
        <dbReference type="EMBL" id="MFK4446627.1"/>
    </source>
</evidence>
<dbReference type="InterPro" id="IPR000847">
    <property type="entry name" value="LysR_HTH_N"/>
</dbReference>
<reference evidence="6 7" key="1">
    <citation type="submission" date="2024-10" db="EMBL/GenBank/DDBJ databases">
        <authorList>
            <person name="Deangelis K."/>
            <person name="Huntemann M."/>
            <person name="Clum A."/>
            <person name="Wang J."/>
            <person name="Palaniappan K."/>
            <person name="Ritter S."/>
            <person name="Chen I.-M."/>
            <person name="Stamatis D."/>
            <person name="Reddy T."/>
            <person name="O'Malley R."/>
            <person name="Daum C."/>
            <person name="Ng V."/>
            <person name="Ivanova N."/>
            <person name="Kyrpides N."/>
            <person name="Woyke T."/>
        </authorList>
    </citation>
    <scope>NUCLEOTIDE SEQUENCE [LARGE SCALE GENOMIC DNA]</scope>
    <source>
        <strain evidence="6 7">GAS97</strain>
    </source>
</reference>
<dbReference type="InterPro" id="IPR050950">
    <property type="entry name" value="HTH-type_LysR_regulators"/>
</dbReference>
<dbReference type="PANTHER" id="PTHR30419">
    <property type="entry name" value="HTH-TYPE TRANSCRIPTIONAL REGULATOR YBHD"/>
    <property type="match status" value="1"/>
</dbReference>
<dbReference type="InterPro" id="IPR036390">
    <property type="entry name" value="WH_DNA-bd_sf"/>
</dbReference>
<evidence type="ECO:0000256" key="4">
    <source>
        <dbReference type="ARBA" id="ARBA00023163"/>
    </source>
</evidence>
<dbReference type="SUPFAM" id="SSF53850">
    <property type="entry name" value="Periplasmic binding protein-like II"/>
    <property type="match status" value="1"/>
</dbReference>
<proteinExistence type="inferred from homology"/>
<evidence type="ECO:0000256" key="1">
    <source>
        <dbReference type="ARBA" id="ARBA00009437"/>
    </source>
</evidence>
<feature type="domain" description="HTH lysR-type" evidence="5">
    <location>
        <begin position="23"/>
        <end position="80"/>
    </location>
</feature>
<dbReference type="Gene3D" id="1.10.10.10">
    <property type="entry name" value="Winged helix-like DNA-binding domain superfamily/Winged helix DNA-binding domain"/>
    <property type="match status" value="1"/>
</dbReference>
<protein>
    <submittedName>
        <fullName evidence="6">LysR family transcriptional activator of glutamate synthase operon</fullName>
    </submittedName>
</protein>
<keyword evidence="3" id="KW-0238">DNA-binding</keyword>
<evidence type="ECO:0000256" key="2">
    <source>
        <dbReference type="ARBA" id="ARBA00023015"/>
    </source>
</evidence>
<dbReference type="Proteomes" id="UP001620514">
    <property type="component" value="Unassembled WGS sequence"/>
</dbReference>
<evidence type="ECO:0000256" key="3">
    <source>
        <dbReference type="ARBA" id="ARBA00023125"/>
    </source>
</evidence>
<dbReference type="Gene3D" id="3.40.190.290">
    <property type="match status" value="1"/>
</dbReference>
<dbReference type="PANTHER" id="PTHR30419:SF8">
    <property type="entry name" value="NITROGEN ASSIMILATION TRANSCRIPTIONAL ACTIVATOR-RELATED"/>
    <property type="match status" value="1"/>
</dbReference>
<dbReference type="InterPro" id="IPR036388">
    <property type="entry name" value="WH-like_DNA-bd_sf"/>
</dbReference>
<dbReference type="PROSITE" id="PS50931">
    <property type="entry name" value="HTH_LYSR"/>
    <property type="match status" value="1"/>
</dbReference>
<dbReference type="Pfam" id="PF03466">
    <property type="entry name" value="LysR_substrate"/>
    <property type="match status" value="1"/>
</dbReference>
<accession>A0ABW8MT94</accession>